<dbReference type="PANTHER" id="PTHR30336:SF4">
    <property type="entry name" value="ENVELOPE BIOGENESIS FACTOR ELYC"/>
    <property type="match status" value="1"/>
</dbReference>
<keyword evidence="4" id="KW-1185">Reference proteome</keyword>
<dbReference type="CDD" id="cd06259">
    <property type="entry name" value="YdcF-like"/>
    <property type="match status" value="1"/>
</dbReference>
<feature type="domain" description="DUF218" evidence="2">
    <location>
        <begin position="95"/>
        <end position="229"/>
    </location>
</feature>
<dbReference type="Gene3D" id="3.40.50.620">
    <property type="entry name" value="HUPs"/>
    <property type="match status" value="1"/>
</dbReference>
<comment type="caution">
    <text evidence="3">The sequence shown here is derived from an EMBL/GenBank/DDBJ whole genome shotgun (WGS) entry which is preliminary data.</text>
</comment>
<dbReference type="InterPro" id="IPR014729">
    <property type="entry name" value="Rossmann-like_a/b/a_fold"/>
</dbReference>
<dbReference type="EMBL" id="JBBMFA010000092">
    <property type="protein sequence ID" value="MEQ2520552.1"/>
    <property type="molecule type" value="Genomic_DNA"/>
</dbReference>
<sequence>MKMKIIWALAIFFLIDSILRLFRSSFNLGSFLMYCITAALWVYAVFHEKIDAFCAHGFGHICKVLFLAGSVLFIGCMLLVHVLGNTATATGQEQTLIVLGAGLRGERVTGLLARRLDAAYDYYQKNPDVLIVVSGGQGPGESIPEAVAMERYLVQRGISDSQILAETESTSTEENFLFSQKLLQEHGIDPSQPIAYVTNTFHCYRARQYVLNAGFSDVSSVPASIGLDSILPCYMREVLALAYYFVFK</sequence>
<dbReference type="PANTHER" id="PTHR30336">
    <property type="entry name" value="INNER MEMBRANE PROTEIN, PROBABLE PERMEASE"/>
    <property type="match status" value="1"/>
</dbReference>
<dbReference type="Pfam" id="PF02698">
    <property type="entry name" value="DUF218"/>
    <property type="match status" value="1"/>
</dbReference>
<evidence type="ECO:0000256" key="1">
    <source>
        <dbReference type="SAM" id="Phobius"/>
    </source>
</evidence>
<evidence type="ECO:0000313" key="3">
    <source>
        <dbReference type="EMBL" id="MEQ2520552.1"/>
    </source>
</evidence>
<feature type="transmembrane region" description="Helical" evidence="1">
    <location>
        <begin position="58"/>
        <end position="84"/>
    </location>
</feature>
<reference evidence="3 4" key="1">
    <citation type="submission" date="2024-03" db="EMBL/GenBank/DDBJ databases">
        <title>Human intestinal bacterial collection.</title>
        <authorList>
            <person name="Pauvert C."/>
            <person name="Hitch T.C.A."/>
            <person name="Clavel T."/>
        </authorList>
    </citation>
    <scope>NUCLEOTIDE SEQUENCE [LARGE SCALE GENOMIC DNA]</scope>
    <source>
        <strain evidence="3 4">CLA-JM-H11</strain>
    </source>
</reference>
<dbReference type="InterPro" id="IPR003848">
    <property type="entry name" value="DUF218"/>
</dbReference>
<proteinExistence type="predicted"/>
<dbReference type="RefSeq" id="WP_349216070.1">
    <property type="nucleotide sequence ID" value="NZ_JBBMFA010000092.1"/>
</dbReference>
<protein>
    <submittedName>
        <fullName evidence="3">YdcF family protein</fullName>
    </submittedName>
</protein>
<evidence type="ECO:0000259" key="2">
    <source>
        <dbReference type="Pfam" id="PF02698"/>
    </source>
</evidence>
<keyword evidence="1" id="KW-1133">Transmembrane helix</keyword>
<keyword evidence="1" id="KW-0472">Membrane</keyword>
<organism evidence="3 4">
    <name type="scientific">Ruthenibacterium intestinale</name>
    <dbReference type="NCBI Taxonomy" id="3133163"/>
    <lineage>
        <taxon>Bacteria</taxon>
        <taxon>Bacillati</taxon>
        <taxon>Bacillota</taxon>
        <taxon>Clostridia</taxon>
        <taxon>Eubacteriales</taxon>
        <taxon>Oscillospiraceae</taxon>
        <taxon>Ruthenibacterium</taxon>
    </lineage>
</organism>
<gene>
    <name evidence="3" type="ORF">WMO24_08930</name>
</gene>
<name>A0ABV1GFD9_9FIRM</name>
<dbReference type="InterPro" id="IPR051599">
    <property type="entry name" value="Cell_Envelope_Assoc"/>
</dbReference>
<evidence type="ECO:0000313" key="4">
    <source>
        <dbReference type="Proteomes" id="UP001477672"/>
    </source>
</evidence>
<accession>A0ABV1GFD9</accession>
<feature type="transmembrane region" description="Helical" evidence="1">
    <location>
        <begin position="30"/>
        <end position="46"/>
    </location>
</feature>
<keyword evidence="1" id="KW-0812">Transmembrane</keyword>
<dbReference type="Proteomes" id="UP001477672">
    <property type="component" value="Unassembled WGS sequence"/>
</dbReference>